<evidence type="ECO:0000256" key="6">
    <source>
        <dbReference type="SAM" id="MobiDB-lite"/>
    </source>
</evidence>
<evidence type="ECO:0000256" key="1">
    <source>
        <dbReference type="ARBA" id="ARBA00004651"/>
    </source>
</evidence>
<gene>
    <name evidence="9" type="ORF">METZ01_LOCUS426525</name>
</gene>
<keyword evidence="4 7" id="KW-1133">Transmembrane helix</keyword>
<dbReference type="GO" id="GO:0005886">
    <property type="term" value="C:plasma membrane"/>
    <property type="evidence" value="ECO:0007669"/>
    <property type="project" value="UniProtKB-SubCell"/>
</dbReference>
<keyword evidence="5 7" id="KW-0472">Membrane</keyword>
<evidence type="ECO:0000259" key="8">
    <source>
        <dbReference type="Pfam" id="PF06271"/>
    </source>
</evidence>
<feature type="transmembrane region" description="Helical" evidence="7">
    <location>
        <begin position="43"/>
        <end position="66"/>
    </location>
</feature>
<reference evidence="9" key="1">
    <citation type="submission" date="2018-05" db="EMBL/GenBank/DDBJ databases">
        <authorList>
            <person name="Lanie J.A."/>
            <person name="Ng W.-L."/>
            <person name="Kazmierczak K.M."/>
            <person name="Andrzejewski T.M."/>
            <person name="Davidsen T.M."/>
            <person name="Wayne K.J."/>
            <person name="Tettelin H."/>
            <person name="Glass J.I."/>
            <person name="Rusch D."/>
            <person name="Podicherti R."/>
            <person name="Tsui H.-C.T."/>
            <person name="Winkler M.E."/>
        </authorList>
    </citation>
    <scope>NUCLEOTIDE SEQUENCE</scope>
</reference>
<protein>
    <recommendedName>
        <fullName evidence="8">RDD domain-containing protein</fullName>
    </recommendedName>
</protein>
<dbReference type="Pfam" id="PF06271">
    <property type="entry name" value="RDD"/>
    <property type="match status" value="1"/>
</dbReference>
<dbReference type="EMBL" id="UINC01169901">
    <property type="protein sequence ID" value="SVD73671.1"/>
    <property type="molecule type" value="Genomic_DNA"/>
</dbReference>
<feature type="region of interest" description="Disordered" evidence="6">
    <location>
        <begin position="1"/>
        <end position="32"/>
    </location>
</feature>
<dbReference type="PANTHER" id="PTHR36115">
    <property type="entry name" value="PROLINE-RICH ANTIGEN HOMOLOG-RELATED"/>
    <property type="match status" value="1"/>
</dbReference>
<dbReference type="AlphaFoldDB" id="A0A382XT84"/>
<feature type="transmembrane region" description="Helical" evidence="7">
    <location>
        <begin position="81"/>
        <end position="101"/>
    </location>
</feature>
<proteinExistence type="predicted"/>
<sequence>MSENDNNSGDDQSSYKAPATTSEEPGTTDGPELAGRGVRLGAYLVDSLILVIVFLVIVASGFWITFDDIIQMGTLSSTNVFLQLMMLFAVVFMVINGYLLVMRGQTVGKLILGIRIVDSTTGSNVSIGKVLGLRYIVFFGLQTIPVPGMRELVSFFDAVFIFRDDRRCLHDLLAGTKVVSNS</sequence>
<name>A0A382XT84_9ZZZZ</name>
<dbReference type="InterPro" id="IPR051791">
    <property type="entry name" value="Pra-immunoreactive"/>
</dbReference>
<evidence type="ECO:0000256" key="2">
    <source>
        <dbReference type="ARBA" id="ARBA00022475"/>
    </source>
</evidence>
<evidence type="ECO:0000256" key="4">
    <source>
        <dbReference type="ARBA" id="ARBA00022989"/>
    </source>
</evidence>
<evidence type="ECO:0000256" key="7">
    <source>
        <dbReference type="SAM" id="Phobius"/>
    </source>
</evidence>
<accession>A0A382XT84</accession>
<keyword evidence="3 7" id="KW-0812">Transmembrane</keyword>
<dbReference type="InterPro" id="IPR010432">
    <property type="entry name" value="RDD"/>
</dbReference>
<organism evidence="9">
    <name type="scientific">marine metagenome</name>
    <dbReference type="NCBI Taxonomy" id="408172"/>
    <lineage>
        <taxon>unclassified sequences</taxon>
        <taxon>metagenomes</taxon>
        <taxon>ecological metagenomes</taxon>
    </lineage>
</organism>
<evidence type="ECO:0000256" key="5">
    <source>
        <dbReference type="ARBA" id="ARBA00023136"/>
    </source>
</evidence>
<feature type="compositionally biased region" description="Polar residues" evidence="6">
    <location>
        <begin position="1"/>
        <end position="25"/>
    </location>
</feature>
<feature type="domain" description="RDD" evidence="8">
    <location>
        <begin position="34"/>
        <end position="175"/>
    </location>
</feature>
<keyword evidence="2" id="KW-1003">Cell membrane</keyword>
<evidence type="ECO:0000256" key="3">
    <source>
        <dbReference type="ARBA" id="ARBA00022692"/>
    </source>
</evidence>
<comment type="subcellular location">
    <subcellularLocation>
        <location evidence="1">Cell membrane</location>
        <topology evidence="1">Multi-pass membrane protein</topology>
    </subcellularLocation>
</comment>
<evidence type="ECO:0000313" key="9">
    <source>
        <dbReference type="EMBL" id="SVD73671.1"/>
    </source>
</evidence>